<dbReference type="OrthoDB" id="10264707at2759"/>
<keyword evidence="3" id="KW-1185">Reference proteome</keyword>
<dbReference type="InterPro" id="IPR016181">
    <property type="entry name" value="Acyl_CoA_acyltransferase"/>
</dbReference>
<dbReference type="Pfam" id="PF00583">
    <property type="entry name" value="Acetyltransf_1"/>
    <property type="match status" value="1"/>
</dbReference>
<organism evidence="2 3">
    <name type="scientific">Neolecta irregularis (strain DAH-3)</name>
    <dbReference type="NCBI Taxonomy" id="1198029"/>
    <lineage>
        <taxon>Eukaryota</taxon>
        <taxon>Fungi</taxon>
        <taxon>Dikarya</taxon>
        <taxon>Ascomycota</taxon>
        <taxon>Taphrinomycotina</taxon>
        <taxon>Neolectales</taxon>
        <taxon>Neolectaceae</taxon>
        <taxon>Neolecta</taxon>
    </lineage>
</organism>
<dbReference type="InterPro" id="IPR000182">
    <property type="entry name" value="GNAT_dom"/>
</dbReference>
<comment type="caution">
    <text evidence="2">The sequence shown here is derived from an EMBL/GenBank/DDBJ whole genome shotgun (WGS) entry which is preliminary data.</text>
</comment>
<dbReference type="CDD" id="cd04301">
    <property type="entry name" value="NAT_SF"/>
    <property type="match status" value="1"/>
</dbReference>
<dbReference type="SUPFAM" id="SSF55729">
    <property type="entry name" value="Acyl-CoA N-acyltransferases (Nat)"/>
    <property type="match status" value="1"/>
</dbReference>
<dbReference type="AlphaFoldDB" id="A0A1U7LP75"/>
<dbReference type="GO" id="GO:0005634">
    <property type="term" value="C:nucleus"/>
    <property type="evidence" value="ECO:0007669"/>
    <property type="project" value="TreeGrafter"/>
</dbReference>
<sequence>MLDDTDIHQAAVSQKLDLVPIEVTLRDGTPAIIHPLFPGSEIPDSLLFSIHQTLNKEIEMGETYPIERLVSLEECTTFWFGAFCAVMTTGRLDAKFLGCFFIKPNYPGRCSHVANSGFLVAHAHRNQGIGKELAKAFLKYCPQLGYKSCVFNLVFATNKSSIRLWESLGFEKIGTVKNAARLKGHQGLTNAFIYGYQFEEQT</sequence>
<reference evidence="2 3" key="1">
    <citation type="submission" date="2016-04" db="EMBL/GenBank/DDBJ databases">
        <title>Evolutionary innovation and constraint leading to complex multicellularity in the Ascomycota.</title>
        <authorList>
            <person name="Cisse O."/>
            <person name="Nguyen A."/>
            <person name="Hewitt D.A."/>
            <person name="Jedd G."/>
            <person name="Stajich J.E."/>
        </authorList>
    </citation>
    <scope>NUCLEOTIDE SEQUENCE [LARGE SCALE GENOMIC DNA]</scope>
    <source>
        <strain evidence="2 3">DAH-3</strain>
    </source>
</reference>
<dbReference type="GO" id="GO:0046941">
    <property type="term" value="F:azetidine-2-carboxylic acid acetyltransferase activity"/>
    <property type="evidence" value="ECO:0007669"/>
    <property type="project" value="EnsemblFungi"/>
</dbReference>
<accession>A0A1U7LP75</accession>
<dbReference type="InterPro" id="IPR052742">
    <property type="entry name" value="Mito_N-acetyltransferase"/>
</dbReference>
<gene>
    <name evidence="2" type="ORF">NEOLI_003880</name>
</gene>
<dbReference type="PANTHER" id="PTHR43138:SF1">
    <property type="entry name" value="N-ACETYLTRANSFERASE ACA1"/>
    <property type="match status" value="1"/>
</dbReference>
<dbReference type="OMA" id="MEQPMAL"/>
<dbReference type="EMBL" id="LXFE01000785">
    <property type="protein sequence ID" value="OLL24466.1"/>
    <property type="molecule type" value="Genomic_DNA"/>
</dbReference>
<dbReference type="PANTHER" id="PTHR43138">
    <property type="entry name" value="ACETYLTRANSFERASE, GNAT FAMILY"/>
    <property type="match status" value="1"/>
</dbReference>
<feature type="domain" description="N-acetyltransferase" evidence="1">
    <location>
        <begin position="40"/>
        <end position="199"/>
    </location>
</feature>
<evidence type="ECO:0000313" key="2">
    <source>
        <dbReference type="EMBL" id="OLL24466.1"/>
    </source>
</evidence>
<name>A0A1U7LP75_NEOID</name>
<protein>
    <submittedName>
        <fullName evidence="2">L-azetidine-2-carboxylic acid acetyltransferase</fullName>
    </submittedName>
</protein>
<dbReference type="STRING" id="1198029.A0A1U7LP75"/>
<dbReference type="PROSITE" id="PS51186">
    <property type="entry name" value="GNAT"/>
    <property type="match status" value="1"/>
</dbReference>
<dbReference type="Gene3D" id="3.40.630.30">
    <property type="match status" value="1"/>
</dbReference>
<evidence type="ECO:0000313" key="3">
    <source>
        <dbReference type="Proteomes" id="UP000186594"/>
    </source>
</evidence>
<evidence type="ECO:0000259" key="1">
    <source>
        <dbReference type="PROSITE" id="PS51186"/>
    </source>
</evidence>
<proteinExistence type="predicted"/>
<dbReference type="Proteomes" id="UP000186594">
    <property type="component" value="Unassembled WGS sequence"/>
</dbReference>
<keyword evidence="2" id="KW-0808">Transferase</keyword>